<dbReference type="Proteomes" id="UP001549920">
    <property type="component" value="Unassembled WGS sequence"/>
</dbReference>
<protein>
    <recommendedName>
        <fullName evidence="1">HAT C-terminal dimerisation domain-containing protein</fullName>
    </recommendedName>
</protein>
<evidence type="ECO:0000313" key="3">
    <source>
        <dbReference type="Proteomes" id="UP001549920"/>
    </source>
</evidence>
<evidence type="ECO:0000259" key="1">
    <source>
        <dbReference type="Pfam" id="PF05699"/>
    </source>
</evidence>
<keyword evidence="3" id="KW-1185">Reference proteome</keyword>
<gene>
    <name evidence="2" type="ORF">ABMA27_016137</name>
</gene>
<reference evidence="2 3" key="1">
    <citation type="submission" date="2024-06" db="EMBL/GenBank/DDBJ databases">
        <title>A chromosome-level genome assembly of beet webworm, Loxostege sticticalis.</title>
        <authorList>
            <person name="Zhang Y."/>
        </authorList>
    </citation>
    <scope>NUCLEOTIDE SEQUENCE [LARGE SCALE GENOMIC DNA]</scope>
    <source>
        <strain evidence="2">AQ026</strain>
        <tissue evidence="2">Whole body</tissue>
    </source>
</reference>
<dbReference type="InterPro" id="IPR012337">
    <property type="entry name" value="RNaseH-like_sf"/>
</dbReference>
<name>A0ABR3I5T9_LOXSC</name>
<sequence length="659" mass="75398">MNIPQKKKTYLQKYRVEWEQEEEFKMWLKPVLTDQSKAFCMYCHSEMFAKLADIRKHSSTKKHQNKCEMITKNRQISFTPVQHTAISQIDHLTELCKDVFSDSKSADLKLHRTKCTQIINQVLAPHFRENLVEDIGNQKYSLILDESTDVSVTKFMGIIVRYFSEAQSTVVSAFLSLEPVDRADANGLVTSLVNCIRSHNLPLQNLVGIGTDNAAVMTGRYNSVYEILKRQHSLPNLILIRCVCHSLQLAVSNASRNTIPQHIEFMIRETYKWSSISSKRKIEYKELYSLINCGNEPLKILKVCDTRWLSIEPAVVRILSQWEELKLHFSLTKDKCHTADLLSEMYRDEGNRLILLYLKSILNDVQTGIKVFEGENTDPVKLLTSLMNLLRSVCNRILMPSSATTENDYLTIQIDNHLSPVPHLGYLFETHVAKANLPRETVAKIRKSCIDFTAHLAKEIQNRLPRNYMTLQKMSQLSTENTLKQIKDDSITELAVEFGFVEDKIDKILRQWHSINYVKWDIPADTIKFWAQVLKYKDAAGANTFKDLADLAIAVLSLPHSNAEVERMFSSMNIVKNKLRNRLASTTLNSILLVRNQLKIVKQNCHNYVLPDHVLQKMTKTTTLATPSTSSTIPVEASTSSVSVSAQLEDEDDEVLLYI</sequence>
<evidence type="ECO:0000313" key="2">
    <source>
        <dbReference type="EMBL" id="KAL0884118.1"/>
    </source>
</evidence>
<comment type="caution">
    <text evidence="2">The sequence shown here is derived from an EMBL/GenBank/DDBJ whole genome shotgun (WGS) entry which is preliminary data.</text>
</comment>
<dbReference type="EMBL" id="JBEUOH010000008">
    <property type="protein sequence ID" value="KAL0884118.1"/>
    <property type="molecule type" value="Genomic_DNA"/>
</dbReference>
<dbReference type="InterPro" id="IPR008906">
    <property type="entry name" value="HATC_C_dom"/>
</dbReference>
<feature type="domain" description="HAT C-terminal dimerisation" evidence="1">
    <location>
        <begin position="528"/>
        <end position="598"/>
    </location>
</feature>
<accession>A0ABR3I5T9</accession>
<dbReference type="Pfam" id="PF05699">
    <property type="entry name" value="Dimer_Tnp_hAT"/>
    <property type="match status" value="1"/>
</dbReference>
<dbReference type="PANTHER" id="PTHR37162">
    <property type="entry name" value="HAT FAMILY DIMERISATION DOMAINCONTAINING PROTEIN-RELATED"/>
    <property type="match status" value="1"/>
</dbReference>
<organism evidence="2 3">
    <name type="scientific">Loxostege sticticalis</name>
    <name type="common">Beet webworm moth</name>
    <dbReference type="NCBI Taxonomy" id="481309"/>
    <lineage>
        <taxon>Eukaryota</taxon>
        <taxon>Metazoa</taxon>
        <taxon>Ecdysozoa</taxon>
        <taxon>Arthropoda</taxon>
        <taxon>Hexapoda</taxon>
        <taxon>Insecta</taxon>
        <taxon>Pterygota</taxon>
        <taxon>Neoptera</taxon>
        <taxon>Endopterygota</taxon>
        <taxon>Lepidoptera</taxon>
        <taxon>Glossata</taxon>
        <taxon>Ditrysia</taxon>
        <taxon>Pyraloidea</taxon>
        <taxon>Crambidae</taxon>
        <taxon>Pyraustinae</taxon>
        <taxon>Loxostege</taxon>
    </lineage>
</organism>
<dbReference type="PANTHER" id="PTHR37162:SF1">
    <property type="entry name" value="BED-TYPE DOMAIN-CONTAINING PROTEIN"/>
    <property type="match status" value="1"/>
</dbReference>
<dbReference type="SUPFAM" id="SSF53098">
    <property type="entry name" value="Ribonuclease H-like"/>
    <property type="match status" value="1"/>
</dbReference>
<proteinExistence type="predicted"/>